<evidence type="ECO:0000313" key="2">
    <source>
        <dbReference type="Proteomes" id="UP000244073"/>
    </source>
</evidence>
<dbReference type="RefSeq" id="XP_040755194.1">
    <property type="nucleotide sequence ID" value="XM_040901061.1"/>
</dbReference>
<dbReference type="VEuPathDB" id="FungiDB:P175DRAFT_06270"/>
<accession>A0A2T5M5J5</accession>
<dbReference type="EMBL" id="MSFN02000001">
    <property type="protein sequence ID" value="PTU23802.1"/>
    <property type="molecule type" value="Genomic_DNA"/>
</dbReference>
<proteinExistence type="predicted"/>
<dbReference type="AlphaFoldDB" id="A0A2T5M5J5"/>
<name>A0A2T5M5J5_9EURO</name>
<protein>
    <submittedName>
        <fullName evidence="1">Uncharacterized protein</fullName>
    </submittedName>
</protein>
<sequence length="160" mass="17889">MFAPKRLLWKFYFAAQKPFIVLYRATGFIHDERSPFLLSSGAASSPEWSNNTSISPSPRGVFKFPLYTSFVSPMYPVLHNITVLLLKRGFPLLLLLLLLGLGLRPRFSSLLLRLPSQTIKPSVSLDLLVVLDLSLFCFTFPPVRGLSGLSVVGRESNPHI</sequence>
<reference evidence="1 2" key="1">
    <citation type="journal article" date="2018" name="Proc. Natl. Acad. Sci. U.S.A.">
        <title>Linking secondary metabolites to gene clusters through genome sequencing of six diverse Aspergillus species.</title>
        <authorList>
            <person name="Kaerboelling I."/>
            <person name="Vesth T.C."/>
            <person name="Frisvad J.C."/>
            <person name="Nybo J.L."/>
            <person name="Theobald S."/>
            <person name="Kuo A."/>
            <person name="Bowyer P."/>
            <person name="Matsuda Y."/>
            <person name="Mondo S."/>
            <person name="Lyhne E.K."/>
            <person name="Kogle M.E."/>
            <person name="Clum A."/>
            <person name="Lipzen A."/>
            <person name="Salamov A."/>
            <person name="Ngan C.Y."/>
            <person name="Daum C."/>
            <person name="Chiniquy J."/>
            <person name="Barry K."/>
            <person name="LaButti K."/>
            <person name="Haridas S."/>
            <person name="Simmons B.A."/>
            <person name="Magnuson J.K."/>
            <person name="Mortensen U.H."/>
            <person name="Larsen T.O."/>
            <person name="Grigoriev I.V."/>
            <person name="Baker S.E."/>
            <person name="Andersen M.R."/>
        </authorList>
    </citation>
    <scope>NUCLEOTIDE SEQUENCE [LARGE SCALE GENOMIC DNA]</scope>
    <source>
        <strain evidence="1 2">IBT 24754</strain>
    </source>
</reference>
<organism evidence="1 2">
    <name type="scientific">Aspergillus ochraceoroseus IBT 24754</name>
    <dbReference type="NCBI Taxonomy" id="1392256"/>
    <lineage>
        <taxon>Eukaryota</taxon>
        <taxon>Fungi</taxon>
        <taxon>Dikarya</taxon>
        <taxon>Ascomycota</taxon>
        <taxon>Pezizomycotina</taxon>
        <taxon>Eurotiomycetes</taxon>
        <taxon>Eurotiomycetidae</taxon>
        <taxon>Eurotiales</taxon>
        <taxon>Aspergillaceae</taxon>
        <taxon>Aspergillus</taxon>
        <taxon>Aspergillus subgen. Nidulantes</taxon>
    </lineage>
</organism>
<dbReference type="Proteomes" id="UP000244073">
    <property type="component" value="Unassembled WGS sequence"/>
</dbReference>
<dbReference type="GeneID" id="63817945"/>
<comment type="caution">
    <text evidence="1">The sequence shown here is derived from an EMBL/GenBank/DDBJ whole genome shotgun (WGS) entry which is preliminary data.</text>
</comment>
<gene>
    <name evidence="1" type="ORF">P175DRAFT_06270</name>
</gene>
<evidence type="ECO:0000313" key="1">
    <source>
        <dbReference type="EMBL" id="PTU23802.1"/>
    </source>
</evidence>